<dbReference type="RefSeq" id="WP_255186872.1">
    <property type="nucleotide sequence ID" value="NZ_CP113517.1"/>
</dbReference>
<proteinExistence type="predicted"/>
<gene>
    <name evidence="2" type="primary">nrtS</name>
    <name evidence="2" type="ORF">NM686_005460</name>
</gene>
<keyword evidence="3" id="KW-1185">Reference proteome</keyword>
<evidence type="ECO:0000313" key="3">
    <source>
        <dbReference type="Proteomes" id="UP001162780"/>
    </source>
</evidence>
<dbReference type="NCBIfam" id="NF038050">
    <property type="entry name" value="NrtS"/>
    <property type="match status" value="1"/>
</dbReference>
<dbReference type="Proteomes" id="UP001162780">
    <property type="component" value="Chromosome"/>
</dbReference>
<evidence type="ECO:0000256" key="1">
    <source>
        <dbReference type="SAM" id="Phobius"/>
    </source>
</evidence>
<evidence type="ECO:0000313" key="2">
    <source>
        <dbReference type="EMBL" id="WAR45967.1"/>
    </source>
</evidence>
<keyword evidence="1" id="KW-0472">Membrane</keyword>
<dbReference type="EMBL" id="CP113517">
    <property type="protein sequence ID" value="WAR45967.1"/>
    <property type="molecule type" value="Genomic_DNA"/>
</dbReference>
<name>A0ABY7GN84_9GAMM</name>
<organism evidence="2 3">
    <name type="scientific">Methylomonas rapida</name>
    <dbReference type="NCBI Taxonomy" id="2963939"/>
    <lineage>
        <taxon>Bacteria</taxon>
        <taxon>Pseudomonadati</taxon>
        <taxon>Pseudomonadota</taxon>
        <taxon>Gammaproteobacteria</taxon>
        <taxon>Methylococcales</taxon>
        <taxon>Methylococcaceae</taxon>
        <taxon>Methylomonas</taxon>
    </lineage>
</organism>
<protein>
    <submittedName>
        <fullName evidence="2">Nitrate/nitrite transporter NrtS</fullName>
    </submittedName>
</protein>
<keyword evidence="1" id="KW-0812">Transmembrane</keyword>
<feature type="transmembrane region" description="Helical" evidence="1">
    <location>
        <begin position="14"/>
        <end position="32"/>
    </location>
</feature>
<keyword evidence="1" id="KW-1133">Transmembrane helix</keyword>
<dbReference type="InterPro" id="IPR047700">
    <property type="entry name" value="NrtS-like"/>
</dbReference>
<accession>A0ABY7GN84</accession>
<reference evidence="2" key="1">
    <citation type="submission" date="2022-11" db="EMBL/GenBank/DDBJ databases">
        <title>Methylomonas rapida sp. nov., Carotenoid-Producing Obligate Methanotrophs with High Growth Characteristics and Biotechnological Potential.</title>
        <authorList>
            <person name="Tikhonova E.N."/>
            <person name="Suleimanov R.Z."/>
            <person name="Miroshnikov K."/>
            <person name="Oshkin I.Y."/>
            <person name="Belova S.E."/>
            <person name="Danilova O.V."/>
            <person name="Ashikhmin A."/>
            <person name="Konopkin A."/>
            <person name="But S.Y."/>
            <person name="Khmelenina V.N."/>
            <person name="Kuznetsov N."/>
            <person name="Pimenov N.V."/>
            <person name="Dedysh S.N."/>
        </authorList>
    </citation>
    <scope>NUCLEOTIDE SEQUENCE</scope>
    <source>
        <strain evidence="2">MP1</strain>
    </source>
</reference>
<sequence>MIADWLTIALQKTILIRAIKVALVVGTILMIINHGDVMLSDGLSIKEYTKIILTYLVPYCVSTYSSSEAVCAAENLPSIHTLLDAHIKQKSLKLAQAAQTTKTGLGRLIVRMKQEMNDKSS</sequence>